<protein>
    <recommendedName>
        <fullName evidence="3">Ribbon-helix-helix protein, CopG family</fullName>
    </recommendedName>
</protein>
<dbReference type="EMBL" id="CP035485">
    <property type="protein sequence ID" value="QDI92025.1"/>
    <property type="molecule type" value="Genomic_DNA"/>
</dbReference>
<dbReference type="SUPFAM" id="SSF47598">
    <property type="entry name" value="Ribbon-helix-helix"/>
    <property type="match status" value="1"/>
</dbReference>
<evidence type="ECO:0000313" key="1">
    <source>
        <dbReference type="EMBL" id="QDI92025.1"/>
    </source>
</evidence>
<name>A0A514LKF9_9BACI</name>
<dbReference type="GO" id="GO:0006355">
    <property type="term" value="P:regulation of DNA-templated transcription"/>
    <property type="evidence" value="ECO:0007669"/>
    <property type="project" value="InterPro"/>
</dbReference>
<dbReference type="AlphaFoldDB" id="A0A514LKF9"/>
<dbReference type="InterPro" id="IPR013321">
    <property type="entry name" value="Arc_rbn_hlx_hlx"/>
</dbReference>
<dbReference type="Gene3D" id="1.10.1220.10">
    <property type="entry name" value="Met repressor-like"/>
    <property type="match status" value="1"/>
</dbReference>
<evidence type="ECO:0008006" key="3">
    <source>
        <dbReference type="Google" id="ProtNLM"/>
    </source>
</evidence>
<proteinExistence type="predicted"/>
<organism evidence="1 2">
    <name type="scientific">Salicibibacter halophilus</name>
    <dbReference type="NCBI Taxonomy" id="2502791"/>
    <lineage>
        <taxon>Bacteria</taxon>
        <taxon>Bacillati</taxon>
        <taxon>Bacillota</taxon>
        <taxon>Bacilli</taxon>
        <taxon>Bacillales</taxon>
        <taxon>Bacillaceae</taxon>
        <taxon>Salicibibacter</taxon>
    </lineage>
</organism>
<accession>A0A514LKF9</accession>
<dbReference type="OrthoDB" id="2355214at2"/>
<dbReference type="KEGG" id="sale:EPH95_13250"/>
<keyword evidence="2" id="KW-1185">Reference proteome</keyword>
<dbReference type="Proteomes" id="UP000319756">
    <property type="component" value="Chromosome"/>
</dbReference>
<reference evidence="2" key="1">
    <citation type="submission" date="2019-01" db="EMBL/GenBank/DDBJ databases">
        <title>Genomic analysis of Salicibibacter sp. NKC3-5.</title>
        <authorList>
            <person name="Oh Y.J."/>
        </authorList>
    </citation>
    <scope>NUCLEOTIDE SEQUENCE [LARGE SCALE GENOMIC DNA]</scope>
    <source>
        <strain evidence="2">NKC3-5</strain>
    </source>
</reference>
<dbReference type="InterPro" id="IPR010985">
    <property type="entry name" value="Ribbon_hlx_hlx"/>
</dbReference>
<dbReference type="RefSeq" id="WP_142090542.1">
    <property type="nucleotide sequence ID" value="NZ_CP035485.1"/>
</dbReference>
<evidence type="ECO:0000313" key="2">
    <source>
        <dbReference type="Proteomes" id="UP000319756"/>
    </source>
</evidence>
<sequence length="84" mass="9881">MDIVIRNVEPRAIQKVEELAKEQGLSREQFLRERIIQMAQFYMEDQRVQRLEDLVASNLQVMERCADSMQTMNDLIGDEPELTP</sequence>
<gene>
    <name evidence="1" type="ORF">EPH95_13250</name>
</gene>